<keyword evidence="9" id="KW-1185">Reference proteome</keyword>
<evidence type="ECO:0000256" key="6">
    <source>
        <dbReference type="SAM" id="Phobius"/>
    </source>
</evidence>
<feature type="transmembrane region" description="Helical" evidence="6">
    <location>
        <begin position="311"/>
        <end position="332"/>
    </location>
</feature>
<feature type="transmembrane region" description="Helical" evidence="6">
    <location>
        <begin position="377"/>
        <end position="396"/>
    </location>
</feature>
<evidence type="ECO:0000313" key="9">
    <source>
        <dbReference type="Proteomes" id="UP001596989"/>
    </source>
</evidence>
<evidence type="ECO:0000259" key="7">
    <source>
        <dbReference type="PROSITE" id="PS50850"/>
    </source>
</evidence>
<feature type="transmembrane region" description="Helical" evidence="6">
    <location>
        <begin position="286"/>
        <end position="305"/>
    </location>
</feature>
<feature type="transmembrane region" description="Helical" evidence="6">
    <location>
        <begin position="46"/>
        <end position="63"/>
    </location>
</feature>
<feature type="transmembrane region" description="Helical" evidence="6">
    <location>
        <begin position="170"/>
        <end position="190"/>
    </location>
</feature>
<dbReference type="PANTHER" id="PTHR23531:SF1">
    <property type="entry name" value="QUINOLENE RESISTANCE PROTEIN NORA"/>
    <property type="match status" value="1"/>
</dbReference>
<keyword evidence="3 6" id="KW-0812">Transmembrane</keyword>
<accession>A0ABW3HP24</accession>
<evidence type="ECO:0000256" key="4">
    <source>
        <dbReference type="ARBA" id="ARBA00022989"/>
    </source>
</evidence>
<keyword evidence="5 6" id="KW-0472">Membrane</keyword>
<evidence type="ECO:0000256" key="2">
    <source>
        <dbReference type="ARBA" id="ARBA00022448"/>
    </source>
</evidence>
<protein>
    <submittedName>
        <fullName evidence="8">MFS transporter</fullName>
    </submittedName>
</protein>
<comment type="subcellular location">
    <subcellularLocation>
        <location evidence="1">Cell membrane</location>
        <topology evidence="1">Multi-pass membrane protein</topology>
    </subcellularLocation>
</comment>
<dbReference type="RefSeq" id="WP_377563380.1">
    <property type="nucleotide sequence ID" value="NZ_JBHTJZ010000008.1"/>
</dbReference>
<dbReference type="Pfam" id="PF07690">
    <property type="entry name" value="MFS_1"/>
    <property type="match status" value="1"/>
</dbReference>
<feature type="transmembrane region" description="Helical" evidence="6">
    <location>
        <begin position="216"/>
        <end position="238"/>
    </location>
</feature>
<organism evidence="8 9">
    <name type="scientific">Paenibacillus chungangensis</name>
    <dbReference type="NCBI Taxonomy" id="696535"/>
    <lineage>
        <taxon>Bacteria</taxon>
        <taxon>Bacillati</taxon>
        <taxon>Bacillota</taxon>
        <taxon>Bacilli</taxon>
        <taxon>Bacillales</taxon>
        <taxon>Paenibacillaceae</taxon>
        <taxon>Paenibacillus</taxon>
    </lineage>
</organism>
<dbReference type="Proteomes" id="UP001596989">
    <property type="component" value="Unassembled WGS sequence"/>
</dbReference>
<evidence type="ECO:0000313" key="8">
    <source>
        <dbReference type="EMBL" id="MFD0959298.1"/>
    </source>
</evidence>
<feature type="transmembrane region" description="Helical" evidence="6">
    <location>
        <begin position="75"/>
        <end position="94"/>
    </location>
</feature>
<dbReference type="InterPro" id="IPR011701">
    <property type="entry name" value="MFS"/>
</dbReference>
<feature type="transmembrane region" description="Helical" evidence="6">
    <location>
        <begin position="12"/>
        <end position="34"/>
    </location>
</feature>
<feature type="transmembrane region" description="Helical" evidence="6">
    <location>
        <begin position="143"/>
        <end position="164"/>
    </location>
</feature>
<gene>
    <name evidence="8" type="ORF">ACFQ2I_07835</name>
</gene>
<dbReference type="PROSITE" id="PS50850">
    <property type="entry name" value="MFS"/>
    <property type="match status" value="1"/>
</dbReference>
<feature type="transmembrane region" description="Helical" evidence="6">
    <location>
        <begin position="244"/>
        <end position="265"/>
    </location>
</feature>
<dbReference type="InterPro" id="IPR001958">
    <property type="entry name" value="Tet-R_TetA/multi-R_MdtG-like"/>
</dbReference>
<dbReference type="InterPro" id="IPR036259">
    <property type="entry name" value="MFS_trans_sf"/>
</dbReference>
<feature type="transmembrane region" description="Helical" evidence="6">
    <location>
        <begin position="344"/>
        <end position="371"/>
    </location>
</feature>
<reference evidence="9" key="1">
    <citation type="journal article" date="2019" name="Int. J. Syst. Evol. Microbiol.">
        <title>The Global Catalogue of Microorganisms (GCM) 10K type strain sequencing project: providing services to taxonomists for standard genome sequencing and annotation.</title>
        <authorList>
            <consortium name="The Broad Institute Genomics Platform"/>
            <consortium name="The Broad Institute Genome Sequencing Center for Infectious Disease"/>
            <person name="Wu L."/>
            <person name="Ma J."/>
        </authorList>
    </citation>
    <scope>NUCLEOTIDE SEQUENCE [LARGE SCALE GENOMIC DNA]</scope>
    <source>
        <strain evidence="9">CCUG 59129</strain>
    </source>
</reference>
<name>A0ABW3HP24_9BACL</name>
<dbReference type="PRINTS" id="PR01035">
    <property type="entry name" value="TCRTETA"/>
</dbReference>
<sequence length="412" mass="43827">MKVKQVDQGARTITIVGGVSALALCGDSMLYVVLPIYWKEAGLDSLWQVGILLAANRFIRLPLNPLIGWLYRHMSLRTGLLAAVILGAATTIGYGLWKGFAAWLALRAVWGIAWSLMRMGGYLTVIECAGDAKRGRYMGRYNGVWRLGSLVGVLLGGMLVPIYGLAPVSILFGLLALAGIPLVLVAVKAVKTAESLQSGRPGAPGGSIWTIAVKKIVISGLVISMLHAIFSATLTYVIDFHYADINLIFGLVASSTALGGLLSALRCAWEPFLAGRFGRITDGAQGRLPLFFLSLSGAAAGFAIIPWKLPIVAWIAVVILVMMTSTALGTIMDTMAADAAKSTSVVAVMTAYSVSTDLGAALGPALIYSVIDAEYGLLATYLICSVLFVLTGAWYIREFRQRRRGSGVTLLH</sequence>
<comment type="caution">
    <text evidence="8">The sequence shown here is derived from an EMBL/GenBank/DDBJ whole genome shotgun (WGS) entry which is preliminary data.</text>
</comment>
<dbReference type="EMBL" id="JBHTJZ010000008">
    <property type="protein sequence ID" value="MFD0959298.1"/>
    <property type="molecule type" value="Genomic_DNA"/>
</dbReference>
<keyword evidence="2" id="KW-0813">Transport</keyword>
<evidence type="ECO:0000256" key="3">
    <source>
        <dbReference type="ARBA" id="ARBA00022692"/>
    </source>
</evidence>
<proteinExistence type="predicted"/>
<dbReference type="Gene3D" id="1.20.1250.20">
    <property type="entry name" value="MFS general substrate transporter like domains"/>
    <property type="match status" value="1"/>
</dbReference>
<feature type="domain" description="Major facilitator superfamily (MFS) profile" evidence="7">
    <location>
        <begin position="1"/>
        <end position="403"/>
    </location>
</feature>
<dbReference type="SUPFAM" id="SSF103473">
    <property type="entry name" value="MFS general substrate transporter"/>
    <property type="match status" value="1"/>
</dbReference>
<dbReference type="PANTHER" id="PTHR23531">
    <property type="entry name" value="QUINOLENE RESISTANCE PROTEIN NORA"/>
    <property type="match status" value="1"/>
</dbReference>
<dbReference type="InterPro" id="IPR052714">
    <property type="entry name" value="MFS_Exporter"/>
</dbReference>
<evidence type="ECO:0000256" key="5">
    <source>
        <dbReference type="ARBA" id="ARBA00023136"/>
    </source>
</evidence>
<keyword evidence="4 6" id="KW-1133">Transmembrane helix</keyword>
<dbReference type="InterPro" id="IPR020846">
    <property type="entry name" value="MFS_dom"/>
</dbReference>
<evidence type="ECO:0000256" key="1">
    <source>
        <dbReference type="ARBA" id="ARBA00004651"/>
    </source>
</evidence>